<dbReference type="SUPFAM" id="SSF51905">
    <property type="entry name" value="FAD/NAD(P)-binding domain"/>
    <property type="match status" value="1"/>
</dbReference>
<feature type="non-terminal residue" evidence="3">
    <location>
        <position position="1"/>
    </location>
</feature>
<accession>A0A7S0MSU1</accession>
<proteinExistence type="predicted"/>
<dbReference type="AlphaFoldDB" id="A0A7S0MSU1"/>
<dbReference type="GO" id="GO:0005737">
    <property type="term" value="C:cytoplasm"/>
    <property type="evidence" value="ECO:0007669"/>
    <property type="project" value="TreeGrafter"/>
</dbReference>
<feature type="domain" description="FAD dependent oxidoreductase" evidence="2">
    <location>
        <begin position="46"/>
        <end position="218"/>
    </location>
</feature>
<sequence length="237" mass="25568">VDHVGEGMLIDWNQQYSAAVKDWRRPIETSQHVPHSPEQGKMASQSVHTTEGREFTFKWVVVCAGAQSKELLAKLGVEVPLVRSRAYGAACEADPDALRRPIILQDRAACVSPHARGALCARTKVELSLPEDGPEWEKVRELRGEGQVASLLGPSALRPAEAPLAPALSSAPTTAHMPDSLPVLGPMLYTRRNVLCNFGHGQHALTLAGVGAALVTDLVAGRAPRIDTKGFYPDRSF</sequence>
<protein>
    <recommendedName>
        <fullName evidence="2">FAD dependent oxidoreductase domain-containing protein</fullName>
    </recommendedName>
</protein>
<evidence type="ECO:0000313" key="3">
    <source>
        <dbReference type="EMBL" id="CAD8647326.1"/>
    </source>
</evidence>
<dbReference type="GO" id="GO:0016491">
    <property type="term" value="F:oxidoreductase activity"/>
    <property type="evidence" value="ECO:0007669"/>
    <property type="project" value="UniProtKB-KW"/>
</dbReference>
<evidence type="ECO:0000259" key="2">
    <source>
        <dbReference type="Pfam" id="PF01266"/>
    </source>
</evidence>
<dbReference type="EMBL" id="HBFA01000184">
    <property type="protein sequence ID" value="CAD8647326.1"/>
    <property type="molecule type" value="Transcribed_RNA"/>
</dbReference>
<gene>
    <name evidence="3" type="ORF">POBO1169_LOCUS84</name>
</gene>
<dbReference type="Pfam" id="PF01266">
    <property type="entry name" value="DAO"/>
    <property type="match status" value="1"/>
</dbReference>
<dbReference type="PANTHER" id="PTHR13847:SF289">
    <property type="entry name" value="GLYCINE OXIDASE"/>
    <property type="match status" value="1"/>
</dbReference>
<evidence type="ECO:0000256" key="1">
    <source>
        <dbReference type="ARBA" id="ARBA00023002"/>
    </source>
</evidence>
<organism evidence="3">
    <name type="scientific">Pyramimonas obovata</name>
    <dbReference type="NCBI Taxonomy" id="1411642"/>
    <lineage>
        <taxon>Eukaryota</taxon>
        <taxon>Viridiplantae</taxon>
        <taxon>Chlorophyta</taxon>
        <taxon>Pyramimonadophyceae</taxon>
        <taxon>Pyramimonadales</taxon>
        <taxon>Pyramimonadaceae</taxon>
        <taxon>Pyramimonas</taxon>
        <taxon>Pyramimonas incertae sedis</taxon>
    </lineage>
</organism>
<dbReference type="Gene3D" id="3.50.50.60">
    <property type="entry name" value="FAD/NAD(P)-binding domain"/>
    <property type="match status" value="1"/>
</dbReference>
<dbReference type="InterPro" id="IPR006076">
    <property type="entry name" value="FAD-dep_OxRdtase"/>
</dbReference>
<keyword evidence="1" id="KW-0560">Oxidoreductase</keyword>
<name>A0A7S0MSU1_9CHLO</name>
<dbReference type="PANTHER" id="PTHR13847">
    <property type="entry name" value="SARCOSINE DEHYDROGENASE-RELATED"/>
    <property type="match status" value="1"/>
</dbReference>
<dbReference type="Gene3D" id="3.30.9.10">
    <property type="entry name" value="D-Amino Acid Oxidase, subunit A, domain 2"/>
    <property type="match status" value="1"/>
</dbReference>
<reference evidence="3" key="1">
    <citation type="submission" date="2021-01" db="EMBL/GenBank/DDBJ databases">
        <authorList>
            <person name="Corre E."/>
            <person name="Pelletier E."/>
            <person name="Niang G."/>
            <person name="Scheremetjew M."/>
            <person name="Finn R."/>
            <person name="Kale V."/>
            <person name="Holt S."/>
            <person name="Cochrane G."/>
            <person name="Meng A."/>
            <person name="Brown T."/>
            <person name="Cohen L."/>
        </authorList>
    </citation>
    <scope>NUCLEOTIDE SEQUENCE</scope>
    <source>
        <strain evidence="3">CCMP722</strain>
    </source>
</reference>
<dbReference type="InterPro" id="IPR036188">
    <property type="entry name" value="FAD/NAD-bd_sf"/>
</dbReference>